<dbReference type="EMBL" id="BPLR01002996">
    <property type="protein sequence ID" value="GIX80047.1"/>
    <property type="molecule type" value="Genomic_DNA"/>
</dbReference>
<gene>
    <name evidence="1" type="ORF">CEXT_610701</name>
</gene>
<protein>
    <submittedName>
        <fullName evidence="1">Uncharacterized protein</fullName>
    </submittedName>
</protein>
<keyword evidence="2" id="KW-1185">Reference proteome</keyword>
<dbReference type="AlphaFoldDB" id="A0AAV4N5E6"/>
<reference evidence="1 2" key="1">
    <citation type="submission" date="2021-06" db="EMBL/GenBank/DDBJ databases">
        <title>Caerostris extrusa draft genome.</title>
        <authorList>
            <person name="Kono N."/>
            <person name="Arakawa K."/>
        </authorList>
    </citation>
    <scope>NUCLEOTIDE SEQUENCE [LARGE SCALE GENOMIC DNA]</scope>
</reference>
<comment type="caution">
    <text evidence="1">The sequence shown here is derived from an EMBL/GenBank/DDBJ whole genome shotgun (WGS) entry which is preliminary data.</text>
</comment>
<evidence type="ECO:0000313" key="1">
    <source>
        <dbReference type="EMBL" id="GIX80047.1"/>
    </source>
</evidence>
<dbReference type="Proteomes" id="UP001054945">
    <property type="component" value="Unassembled WGS sequence"/>
</dbReference>
<name>A0AAV4N5E6_CAEEX</name>
<sequence length="70" mass="7838">MSVRHSLFRFLPGHFCARLANGDREGLESGNRFVVGSLKRGGNKREKSVFEAIPMTEMKITGRRGLQDST</sequence>
<evidence type="ECO:0000313" key="2">
    <source>
        <dbReference type="Proteomes" id="UP001054945"/>
    </source>
</evidence>
<organism evidence="1 2">
    <name type="scientific">Caerostris extrusa</name>
    <name type="common">Bark spider</name>
    <name type="synonym">Caerostris bankana</name>
    <dbReference type="NCBI Taxonomy" id="172846"/>
    <lineage>
        <taxon>Eukaryota</taxon>
        <taxon>Metazoa</taxon>
        <taxon>Ecdysozoa</taxon>
        <taxon>Arthropoda</taxon>
        <taxon>Chelicerata</taxon>
        <taxon>Arachnida</taxon>
        <taxon>Araneae</taxon>
        <taxon>Araneomorphae</taxon>
        <taxon>Entelegynae</taxon>
        <taxon>Araneoidea</taxon>
        <taxon>Araneidae</taxon>
        <taxon>Caerostris</taxon>
    </lineage>
</organism>
<proteinExistence type="predicted"/>
<accession>A0AAV4N5E6</accession>